<dbReference type="RefSeq" id="WP_377094047.1">
    <property type="nucleotide sequence ID" value="NZ_JBHSJM010000001.1"/>
</dbReference>
<evidence type="ECO:0000256" key="1">
    <source>
        <dbReference type="ARBA" id="ARBA00004141"/>
    </source>
</evidence>
<keyword evidence="7" id="KW-1185">Reference proteome</keyword>
<feature type="transmembrane region" description="Helical" evidence="5">
    <location>
        <begin position="224"/>
        <end position="245"/>
    </location>
</feature>
<name>A0ABW5E7B0_9BACT</name>
<sequence length="527" mass="55810">MSKLLKYAKQSGPGWLQAAVTLGGGSLVGALYLGVIGGNGLLWLQPMAMVFGVIMLASLAYVTLSTEETPFVSTCKHISPVLAWAWLIATVIADCVFCPAQASLGLGIVQQNFGLADVNPYIITSLLAVTAFGVVYFYSSGSKGVATFENILKIMVAIVILCFFGSATVNMANGNVDFPSLIKGFIPNFTALFNPAETLQPAIAATGEAASYWSETISHSQRDIIITAFGAAVGINMTFLLPYTLKKRGWEKKDRELSRYDLVLGLAIPFMIAASFLVITSSAQFHGKSADVLNEAGQPIALEDGYYANLKGRLQFENIEFTEKTLKEKADQLPLADREIAAYITKRDAKQLATALAPLVGSTASQMIFGIGILAMALSTMIVHMLMNGFAISQAIGKPEAKKPFLIGAAIPAVTAALAPYLWSGANKTAMAIPASVIATTLLPIAYLIFVLLMNSKHTLGKEKLTGGKLITVNILMLTGLFLAGFASVWALLNKGTPGVYGLTALAVLAALGLISFAIKNKSAKAS</sequence>
<keyword evidence="3 5" id="KW-1133">Transmembrane helix</keyword>
<evidence type="ECO:0000256" key="2">
    <source>
        <dbReference type="ARBA" id="ARBA00022692"/>
    </source>
</evidence>
<evidence type="ECO:0000313" key="6">
    <source>
        <dbReference type="EMBL" id="MFD2277173.1"/>
    </source>
</evidence>
<feature type="transmembrane region" description="Helical" evidence="5">
    <location>
        <begin position="499"/>
        <end position="519"/>
    </location>
</feature>
<keyword evidence="2 5" id="KW-0812">Transmembrane</keyword>
<feature type="transmembrane region" description="Helical" evidence="5">
    <location>
        <begin position="257"/>
        <end position="279"/>
    </location>
</feature>
<comment type="subcellular location">
    <subcellularLocation>
        <location evidence="1">Membrane</location>
        <topology evidence="1">Multi-pass membrane protein</topology>
    </subcellularLocation>
</comment>
<feature type="transmembrane region" description="Helical" evidence="5">
    <location>
        <begin position="83"/>
        <end position="109"/>
    </location>
</feature>
<feature type="transmembrane region" description="Helical" evidence="5">
    <location>
        <begin position="404"/>
        <end position="423"/>
    </location>
</feature>
<gene>
    <name evidence="6" type="ORF">ACFSQZ_11895</name>
</gene>
<feature type="transmembrane region" description="Helical" evidence="5">
    <location>
        <begin position="429"/>
        <end position="453"/>
    </location>
</feature>
<dbReference type="EMBL" id="JBHUJC010000041">
    <property type="protein sequence ID" value="MFD2277173.1"/>
    <property type="molecule type" value="Genomic_DNA"/>
</dbReference>
<feature type="transmembrane region" description="Helical" evidence="5">
    <location>
        <begin position="41"/>
        <end position="62"/>
    </location>
</feature>
<organism evidence="6 7">
    <name type="scientific">Rubritalea spongiae</name>
    <dbReference type="NCBI Taxonomy" id="430797"/>
    <lineage>
        <taxon>Bacteria</taxon>
        <taxon>Pseudomonadati</taxon>
        <taxon>Verrucomicrobiota</taxon>
        <taxon>Verrucomicrobiia</taxon>
        <taxon>Verrucomicrobiales</taxon>
        <taxon>Rubritaleaceae</taxon>
        <taxon>Rubritalea</taxon>
    </lineage>
</organism>
<reference evidence="7" key="1">
    <citation type="journal article" date="2019" name="Int. J. Syst. Evol. Microbiol.">
        <title>The Global Catalogue of Microorganisms (GCM) 10K type strain sequencing project: providing services to taxonomists for standard genome sequencing and annotation.</title>
        <authorList>
            <consortium name="The Broad Institute Genomics Platform"/>
            <consortium name="The Broad Institute Genome Sequencing Center for Infectious Disease"/>
            <person name="Wu L."/>
            <person name="Ma J."/>
        </authorList>
    </citation>
    <scope>NUCLEOTIDE SEQUENCE [LARGE SCALE GENOMIC DNA]</scope>
    <source>
        <strain evidence="7">JCM 16545</strain>
    </source>
</reference>
<evidence type="ECO:0000313" key="7">
    <source>
        <dbReference type="Proteomes" id="UP001597297"/>
    </source>
</evidence>
<evidence type="ECO:0000256" key="5">
    <source>
        <dbReference type="SAM" id="Phobius"/>
    </source>
</evidence>
<dbReference type="InterPro" id="IPR001046">
    <property type="entry name" value="NRAMP_fam"/>
</dbReference>
<comment type="caution">
    <text evidence="6">The sequence shown here is derived from an EMBL/GenBank/DDBJ whole genome shotgun (WGS) entry which is preliminary data.</text>
</comment>
<feature type="transmembrane region" description="Helical" evidence="5">
    <location>
        <begin position="121"/>
        <end position="139"/>
    </location>
</feature>
<dbReference type="Pfam" id="PF01566">
    <property type="entry name" value="Nramp"/>
    <property type="match status" value="1"/>
</dbReference>
<dbReference type="Proteomes" id="UP001597297">
    <property type="component" value="Unassembled WGS sequence"/>
</dbReference>
<evidence type="ECO:0000256" key="3">
    <source>
        <dbReference type="ARBA" id="ARBA00022989"/>
    </source>
</evidence>
<protein>
    <submittedName>
        <fullName evidence="6">Divalent metal cation transporter</fullName>
    </submittedName>
</protein>
<feature type="transmembrane region" description="Helical" evidence="5">
    <location>
        <begin position="12"/>
        <end position="35"/>
    </location>
</feature>
<evidence type="ECO:0000256" key="4">
    <source>
        <dbReference type="ARBA" id="ARBA00023136"/>
    </source>
</evidence>
<keyword evidence="4 5" id="KW-0472">Membrane</keyword>
<feature type="transmembrane region" description="Helical" evidence="5">
    <location>
        <begin position="151"/>
        <end position="172"/>
    </location>
</feature>
<accession>A0ABW5E7B0</accession>
<feature type="transmembrane region" description="Helical" evidence="5">
    <location>
        <begin position="473"/>
        <end position="493"/>
    </location>
</feature>
<proteinExistence type="predicted"/>
<feature type="transmembrane region" description="Helical" evidence="5">
    <location>
        <begin position="367"/>
        <end position="392"/>
    </location>
</feature>